<evidence type="ECO:0000313" key="3">
    <source>
        <dbReference type="Proteomes" id="UP001158067"/>
    </source>
</evidence>
<keyword evidence="3" id="KW-1185">Reference proteome</keyword>
<dbReference type="EMBL" id="FXUG01000015">
    <property type="protein sequence ID" value="SMP72662.1"/>
    <property type="molecule type" value="Genomic_DNA"/>
</dbReference>
<gene>
    <name evidence="2" type="ORF">SAMN06265222_115119</name>
</gene>
<comment type="caution">
    <text evidence="2">The sequence shown here is derived from an EMBL/GenBank/DDBJ whole genome shotgun (WGS) entry which is preliminary data.</text>
</comment>
<sequence length="328" mass="35904">MKLPTLGSHTLLAVIALAWGAVDTSRAYAQAGDVQVAQKRPPASRTGKPRGRGKEEDPALKPRREILKTKDNVDINAFYFPSPEGKNAVPVMVVHEWKGQAGPYMRLFLALREAGFAVVAVEYRGHGNSKKYTDRRGVEKDYNIATMGRRDVEAIVRYDIEAVKQFLKSENNDGRLNLNALSMIGIGEGAILAGFWASRDWAIPSVGRIKQGQDVKALVYVSPEKNLNGMAMATPMQDPNLVQLPTLLIAGKASSQGREAEQLGSRLETVKKKQNRGKALGYELVLAQTSLSDAALVNDEATVIPKIVSFLKANVSVSKDENPWIDRP</sequence>
<evidence type="ECO:0000313" key="2">
    <source>
        <dbReference type="EMBL" id="SMP72662.1"/>
    </source>
</evidence>
<dbReference type="SUPFAM" id="SSF53474">
    <property type="entry name" value="alpha/beta-Hydrolases"/>
    <property type="match status" value="1"/>
</dbReference>
<dbReference type="Proteomes" id="UP001158067">
    <property type="component" value="Unassembled WGS sequence"/>
</dbReference>
<dbReference type="InterPro" id="IPR029058">
    <property type="entry name" value="AB_hydrolase_fold"/>
</dbReference>
<dbReference type="RefSeq" id="WP_283434639.1">
    <property type="nucleotide sequence ID" value="NZ_FXUG01000015.1"/>
</dbReference>
<organism evidence="2 3">
    <name type="scientific">Neorhodopirellula lusitana</name>
    <dbReference type="NCBI Taxonomy" id="445327"/>
    <lineage>
        <taxon>Bacteria</taxon>
        <taxon>Pseudomonadati</taxon>
        <taxon>Planctomycetota</taxon>
        <taxon>Planctomycetia</taxon>
        <taxon>Pirellulales</taxon>
        <taxon>Pirellulaceae</taxon>
        <taxon>Neorhodopirellula</taxon>
    </lineage>
</organism>
<name>A0ABY1QM08_9BACT</name>
<protein>
    <recommendedName>
        <fullName evidence="4">Alpha/beta hydrolase family protein</fullName>
    </recommendedName>
</protein>
<reference evidence="2 3" key="1">
    <citation type="submission" date="2017-05" db="EMBL/GenBank/DDBJ databases">
        <authorList>
            <person name="Varghese N."/>
            <person name="Submissions S."/>
        </authorList>
    </citation>
    <scope>NUCLEOTIDE SEQUENCE [LARGE SCALE GENOMIC DNA]</scope>
    <source>
        <strain evidence="2 3">DSM 25457</strain>
    </source>
</reference>
<proteinExistence type="predicted"/>
<dbReference type="Gene3D" id="3.40.50.1820">
    <property type="entry name" value="alpha/beta hydrolase"/>
    <property type="match status" value="1"/>
</dbReference>
<accession>A0ABY1QM08</accession>
<feature type="region of interest" description="Disordered" evidence="1">
    <location>
        <begin position="33"/>
        <end position="60"/>
    </location>
</feature>
<evidence type="ECO:0008006" key="4">
    <source>
        <dbReference type="Google" id="ProtNLM"/>
    </source>
</evidence>
<evidence type="ECO:0000256" key="1">
    <source>
        <dbReference type="SAM" id="MobiDB-lite"/>
    </source>
</evidence>